<feature type="region of interest" description="Disordered" evidence="1">
    <location>
        <begin position="1"/>
        <end position="20"/>
    </location>
</feature>
<dbReference type="Gramene" id="Pp3c27_110V3.1">
    <property type="protein sequence ID" value="PAC:32952023.CDS.1"/>
    <property type="gene ID" value="Pp3c27_110"/>
</dbReference>
<evidence type="ECO:0000313" key="4">
    <source>
        <dbReference type="Proteomes" id="UP000006727"/>
    </source>
</evidence>
<evidence type="ECO:0000256" key="1">
    <source>
        <dbReference type="SAM" id="MobiDB-lite"/>
    </source>
</evidence>
<feature type="region of interest" description="Disordered" evidence="1">
    <location>
        <begin position="66"/>
        <end position="85"/>
    </location>
</feature>
<sequence length="172" mass="17999">MKRNKELSSSLSIPGPGAYNTTKSCFTKASAPAFSMAGRTTTSDCNAYSPGPGAYNVDGGSKHNRIGSHGSVARRGKVRESRTSFGSCNNMRSTPSFTFGARSHVQMDHTPGPGSYNVGVGTFKVGPSYSIASREHRFHGQKSSNPGPGAYNVPGASSVGRAAPSYTIAHKH</sequence>
<feature type="region of interest" description="Disordered" evidence="1">
    <location>
        <begin position="135"/>
        <end position="172"/>
    </location>
</feature>
<dbReference type="Pfam" id="PF07004">
    <property type="entry name" value="SHIPPO-rpt"/>
    <property type="match status" value="4"/>
</dbReference>
<accession>A0A2K1IA26</accession>
<reference evidence="2 4" key="2">
    <citation type="journal article" date="2018" name="Plant J.">
        <title>The Physcomitrella patens chromosome-scale assembly reveals moss genome structure and evolution.</title>
        <authorList>
            <person name="Lang D."/>
            <person name="Ullrich K.K."/>
            <person name="Murat F."/>
            <person name="Fuchs J."/>
            <person name="Jenkins J."/>
            <person name="Haas F.B."/>
            <person name="Piednoel M."/>
            <person name="Gundlach H."/>
            <person name="Van Bel M."/>
            <person name="Meyberg R."/>
            <person name="Vives C."/>
            <person name="Morata J."/>
            <person name="Symeonidi A."/>
            <person name="Hiss M."/>
            <person name="Muchero W."/>
            <person name="Kamisugi Y."/>
            <person name="Saleh O."/>
            <person name="Blanc G."/>
            <person name="Decker E.L."/>
            <person name="van Gessel N."/>
            <person name="Grimwood J."/>
            <person name="Hayes R.D."/>
            <person name="Graham S.W."/>
            <person name="Gunter L.E."/>
            <person name="McDaniel S.F."/>
            <person name="Hoernstein S.N.W."/>
            <person name="Larsson A."/>
            <person name="Li F.W."/>
            <person name="Perroud P.F."/>
            <person name="Phillips J."/>
            <person name="Ranjan P."/>
            <person name="Rokshar D.S."/>
            <person name="Rothfels C.J."/>
            <person name="Schneider L."/>
            <person name="Shu S."/>
            <person name="Stevenson D.W."/>
            <person name="Thummler F."/>
            <person name="Tillich M."/>
            <person name="Villarreal Aguilar J.C."/>
            <person name="Widiez T."/>
            <person name="Wong G.K."/>
            <person name="Wymore A."/>
            <person name="Zhang Y."/>
            <person name="Zimmer A.D."/>
            <person name="Quatrano R.S."/>
            <person name="Mayer K.F.X."/>
            <person name="Goodstein D."/>
            <person name="Casacuberta J.M."/>
            <person name="Vandepoele K."/>
            <person name="Reski R."/>
            <person name="Cuming A.C."/>
            <person name="Tuskan G.A."/>
            <person name="Maumus F."/>
            <person name="Salse J."/>
            <person name="Schmutz J."/>
            <person name="Rensing S.A."/>
        </authorList>
    </citation>
    <scope>NUCLEOTIDE SEQUENCE [LARGE SCALE GENOMIC DNA]</scope>
    <source>
        <strain evidence="3 4">cv. Gransden 2004</strain>
    </source>
</reference>
<proteinExistence type="predicted"/>
<feature type="compositionally biased region" description="Basic residues" evidence="1">
    <location>
        <begin position="66"/>
        <end position="77"/>
    </location>
</feature>
<dbReference type="AlphaFoldDB" id="A0A2K1IA26"/>
<organism evidence="2">
    <name type="scientific">Physcomitrium patens</name>
    <name type="common">Spreading-leaved earth moss</name>
    <name type="synonym">Physcomitrella patens</name>
    <dbReference type="NCBI Taxonomy" id="3218"/>
    <lineage>
        <taxon>Eukaryota</taxon>
        <taxon>Viridiplantae</taxon>
        <taxon>Streptophyta</taxon>
        <taxon>Embryophyta</taxon>
        <taxon>Bryophyta</taxon>
        <taxon>Bryophytina</taxon>
        <taxon>Bryopsida</taxon>
        <taxon>Funariidae</taxon>
        <taxon>Funariales</taxon>
        <taxon>Funariaceae</taxon>
        <taxon>Physcomitrium</taxon>
    </lineage>
</organism>
<evidence type="ECO:0000313" key="2">
    <source>
        <dbReference type="EMBL" id="PNR26132.1"/>
    </source>
</evidence>
<keyword evidence="4" id="KW-1185">Reference proteome</keyword>
<dbReference type="EnsemblPlants" id="Pp3c27_110V3.1">
    <property type="protein sequence ID" value="PAC:32952023.CDS.1"/>
    <property type="gene ID" value="Pp3c27_110"/>
</dbReference>
<reference evidence="3" key="3">
    <citation type="submission" date="2020-12" db="UniProtKB">
        <authorList>
            <consortium name="EnsemblPlants"/>
        </authorList>
    </citation>
    <scope>IDENTIFICATION</scope>
</reference>
<dbReference type="Proteomes" id="UP000006727">
    <property type="component" value="Chromosome 27"/>
</dbReference>
<dbReference type="InterPro" id="IPR051291">
    <property type="entry name" value="CIMAP"/>
</dbReference>
<dbReference type="InParanoid" id="A0A2K1IA26"/>
<dbReference type="EMBL" id="ABEU02000027">
    <property type="protein sequence ID" value="PNR26132.1"/>
    <property type="molecule type" value="Genomic_DNA"/>
</dbReference>
<name>A0A2K1IA26_PHYPA</name>
<dbReference type="PANTHER" id="PTHR21580">
    <property type="entry name" value="SHIPPO-1-RELATED"/>
    <property type="match status" value="1"/>
</dbReference>
<evidence type="ECO:0000313" key="3">
    <source>
        <dbReference type="EnsemblPlants" id="PAC:32952023.CDS.1"/>
    </source>
</evidence>
<reference evidence="2 4" key="1">
    <citation type="journal article" date="2008" name="Science">
        <title>The Physcomitrella genome reveals evolutionary insights into the conquest of land by plants.</title>
        <authorList>
            <person name="Rensing S."/>
            <person name="Lang D."/>
            <person name="Zimmer A."/>
            <person name="Terry A."/>
            <person name="Salamov A."/>
            <person name="Shapiro H."/>
            <person name="Nishiyama T."/>
            <person name="Perroud P.-F."/>
            <person name="Lindquist E."/>
            <person name="Kamisugi Y."/>
            <person name="Tanahashi T."/>
            <person name="Sakakibara K."/>
            <person name="Fujita T."/>
            <person name="Oishi K."/>
            <person name="Shin-I T."/>
            <person name="Kuroki Y."/>
            <person name="Toyoda A."/>
            <person name="Suzuki Y."/>
            <person name="Hashimoto A."/>
            <person name="Yamaguchi K."/>
            <person name="Sugano A."/>
            <person name="Kohara Y."/>
            <person name="Fujiyama A."/>
            <person name="Anterola A."/>
            <person name="Aoki S."/>
            <person name="Ashton N."/>
            <person name="Barbazuk W.B."/>
            <person name="Barker E."/>
            <person name="Bennetzen J."/>
            <person name="Bezanilla M."/>
            <person name="Blankenship R."/>
            <person name="Cho S.H."/>
            <person name="Dutcher S."/>
            <person name="Estelle M."/>
            <person name="Fawcett J.A."/>
            <person name="Gundlach H."/>
            <person name="Hanada K."/>
            <person name="Heyl A."/>
            <person name="Hicks K.A."/>
            <person name="Hugh J."/>
            <person name="Lohr M."/>
            <person name="Mayer K."/>
            <person name="Melkozernov A."/>
            <person name="Murata T."/>
            <person name="Nelson D."/>
            <person name="Pils B."/>
            <person name="Prigge M."/>
            <person name="Reiss B."/>
            <person name="Renner T."/>
            <person name="Rombauts S."/>
            <person name="Rushton P."/>
            <person name="Sanderfoot A."/>
            <person name="Schween G."/>
            <person name="Shiu S.-H."/>
            <person name="Stueber K."/>
            <person name="Theodoulou F.L."/>
            <person name="Tu H."/>
            <person name="Van de Peer Y."/>
            <person name="Verrier P.J."/>
            <person name="Waters E."/>
            <person name="Wood A."/>
            <person name="Yang L."/>
            <person name="Cove D."/>
            <person name="Cuming A."/>
            <person name="Hasebe M."/>
            <person name="Lucas S."/>
            <person name="Mishler D.B."/>
            <person name="Reski R."/>
            <person name="Grigoriev I."/>
            <person name="Quatrano R.S."/>
            <person name="Boore J.L."/>
        </authorList>
    </citation>
    <scope>NUCLEOTIDE SEQUENCE [LARGE SCALE GENOMIC DNA]</scope>
    <source>
        <strain evidence="3 4">cv. Gransden 2004</strain>
    </source>
</reference>
<dbReference type="PANTHER" id="PTHR21580:SF59">
    <property type="entry name" value="DUF4005 DOMAIN-CONTAINING PROTEIN"/>
    <property type="match status" value="1"/>
</dbReference>
<gene>
    <name evidence="2" type="ORF">PHYPA_030706</name>
</gene>
<protein>
    <submittedName>
        <fullName evidence="2 3">Uncharacterized protein</fullName>
    </submittedName>
</protein>
<dbReference type="InterPro" id="IPR010736">
    <property type="entry name" value="SHIPPO-rpt"/>
</dbReference>